<gene>
    <name evidence="2" type="ORF">ZEAMMB73_Zm00001d013633</name>
</gene>
<proteinExistence type="predicted"/>
<feature type="compositionally biased region" description="Basic and acidic residues" evidence="1">
    <location>
        <begin position="174"/>
        <end position="203"/>
    </location>
</feature>
<dbReference type="InParanoid" id="A0A1D6GL67"/>
<feature type="region of interest" description="Disordered" evidence="1">
    <location>
        <begin position="1"/>
        <end position="76"/>
    </location>
</feature>
<name>A0A1D6GL67_MAIZE</name>
<dbReference type="EMBL" id="CM000781">
    <property type="protein sequence ID" value="AQK64061.1"/>
    <property type="molecule type" value="Genomic_DNA"/>
</dbReference>
<feature type="compositionally biased region" description="Basic residues" evidence="1">
    <location>
        <begin position="160"/>
        <end position="173"/>
    </location>
</feature>
<dbReference type="AlphaFoldDB" id="A0A1D6GL67"/>
<evidence type="ECO:0000256" key="1">
    <source>
        <dbReference type="SAM" id="MobiDB-lite"/>
    </source>
</evidence>
<protein>
    <submittedName>
        <fullName evidence="2">Uncharacterized protein</fullName>
    </submittedName>
</protein>
<evidence type="ECO:0000313" key="2">
    <source>
        <dbReference type="EMBL" id="AQK64061.1"/>
    </source>
</evidence>
<accession>A0A1D6GL67</accession>
<feature type="region of interest" description="Disordered" evidence="1">
    <location>
        <begin position="147"/>
        <end position="218"/>
    </location>
</feature>
<feature type="compositionally biased region" description="Basic and acidic residues" evidence="1">
    <location>
        <begin position="148"/>
        <end position="157"/>
    </location>
</feature>
<feature type="compositionally biased region" description="Basic and acidic residues" evidence="1">
    <location>
        <begin position="1"/>
        <end position="13"/>
    </location>
</feature>
<dbReference type="PaxDb" id="4577-AC184857.2_FGP006"/>
<reference evidence="2" key="1">
    <citation type="submission" date="2015-12" db="EMBL/GenBank/DDBJ databases">
        <title>Update maize B73 reference genome by single molecule sequencing technologies.</title>
        <authorList>
            <consortium name="Maize Genome Sequencing Project"/>
            <person name="Ware D."/>
        </authorList>
    </citation>
    <scope>NUCLEOTIDE SEQUENCE</scope>
    <source>
        <tissue evidence="2">Seedling</tissue>
    </source>
</reference>
<organism evidence="2">
    <name type="scientific">Zea mays</name>
    <name type="common">Maize</name>
    <dbReference type="NCBI Taxonomy" id="4577"/>
    <lineage>
        <taxon>Eukaryota</taxon>
        <taxon>Viridiplantae</taxon>
        <taxon>Streptophyta</taxon>
        <taxon>Embryophyta</taxon>
        <taxon>Tracheophyta</taxon>
        <taxon>Spermatophyta</taxon>
        <taxon>Magnoliopsida</taxon>
        <taxon>Liliopsida</taxon>
        <taxon>Poales</taxon>
        <taxon>Poaceae</taxon>
        <taxon>PACMAD clade</taxon>
        <taxon>Panicoideae</taxon>
        <taxon>Andropogonodae</taxon>
        <taxon>Andropogoneae</taxon>
        <taxon>Tripsacinae</taxon>
        <taxon>Zea</taxon>
    </lineage>
</organism>
<sequence length="242" mass="25617">MAEQSGGRRDGADPRPPSIDGLAAMACDGEGKGGGCSVRAPSRAGGADGWQQSRAEGGADPMQRGRRSSDPWVRARSPSIDRAGLWRRGARTTGMCERGEDRGIASMAWTSIAGAGRRGQLGASDGGRAAWVPVVVGEASGGLASVAERGEDHRESVPRPGKRARSKRGGGVHHGRDPRVGSMRGHREVEHRQRERRCGEEGRGSAAPSIGGKRTFHPRGIGRIVHHSIVDAYTLLLRSSRE</sequence>